<dbReference type="InterPro" id="IPR002197">
    <property type="entry name" value="HTH_Fis"/>
</dbReference>
<dbReference type="InterPro" id="IPR029016">
    <property type="entry name" value="GAF-like_dom_sf"/>
</dbReference>
<feature type="domain" description="Sigma-54 factor interaction" evidence="5">
    <location>
        <begin position="320"/>
        <end position="521"/>
    </location>
</feature>
<dbReference type="Pfam" id="PF02954">
    <property type="entry name" value="HTH_8"/>
    <property type="match status" value="1"/>
</dbReference>
<reference evidence="6 7" key="1">
    <citation type="submission" date="2019-06" db="EMBL/GenBank/DDBJ databases">
        <title>Genome sequencing of plant associated microbes to promote plant fitness in Sorghum bicolor and Oryza sativa.</title>
        <authorList>
            <person name="Coleman-Derr D."/>
        </authorList>
    </citation>
    <scope>NUCLEOTIDE SEQUENCE [LARGE SCALE GENOMIC DNA]</scope>
    <source>
        <strain evidence="6 7">KV-663</strain>
    </source>
</reference>
<dbReference type="PANTHER" id="PTHR32071">
    <property type="entry name" value="TRANSCRIPTIONAL REGULATORY PROTEIN"/>
    <property type="match status" value="1"/>
</dbReference>
<dbReference type="Gene3D" id="1.10.8.60">
    <property type="match status" value="1"/>
</dbReference>
<protein>
    <submittedName>
        <fullName evidence="6">Transcriptional regulator of acetoin/glycerol metabolism</fullName>
    </submittedName>
</protein>
<sequence length="594" mass="64154">MTHSHEGPRARDAFIASGVLDRSVRDVVGSSWKRSTQAGVSPTLVEPSYAGALGKSQQLNALVSRVMHRMADGLAGEPVSMIFADPTGRVIHRICPDTTFGRRLEKVSLAPGFTYAEDSVGTNGIGTALLTRTPTLIVGSEHFTEPLMAFACAGAPVHHPISGGLVGVLDLTCEAGVSNALLLTYARSIAERIEDEILATVSVSEMTLLRDYLAACRHATGPVLALSEDIVMMNHLAQQRLDAADRTALVARTDDAVGEVLPRTLVADLPSGAIARLDYRPTSVGSAVVGGVFRVQIQEASSRPLRSSDSRALSAQLPGVAGTSPEWTRAGAQLRESHRAGTWVLLVGERGVGKHALARAVHVAESPARHLRVLDAETAALDPDEWFQHLEDELVSEEGTLIIRHIDRLPASLVGSVSSRLLEESDRSHSAPARWVVATREASVVDDALESQIVPCFDRTINVEPLRHRPDDIRAMIPAMLRTLSPSRDLQISPRAVNQLARHPWPGNATQLRDVLRRVLAAKRTGTIELADLPPECMAVGRRTLTPLESLERDAITRALADHGGNKGKAAEHLGMSRATIYRKIRGYNIDTRR</sequence>
<dbReference type="AlphaFoldDB" id="A0A543HJE0"/>
<proteinExistence type="predicted"/>
<dbReference type="InterPro" id="IPR002078">
    <property type="entry name" value="Sigma_54_int"/>
</dbReference>
<evidence type="ECO:0000256" key="3">
    <source>
        <dbReference type="ARBA" id="ARBA00023015"/>
    </source>
</evidence>
<dbReference type="Pfam" id="PF00158">
    <property type="entry name" value="Sigma54_activat"/>
    <property type="match status" value="1"/>
</dbReference>
<keyword evidence="1" id="KW-0547">Nucleotide-binding</keyword>
<dbReference type="Gene3D" id="1.10.10.60">
    <property type="entry name" value="Homeodomain-like"/>
    <property type="match status" value="1"/>
</dbReference>
<evidence type="ECO:0000313" key="7">
    <source>
        <dbReference type="Proteomes" id="UP000316747"/>
    </source>
</evidence>
<dbReference type="InterPro" id="IPR027417">
    <property type="entry name" value="P-loop_NTPase"/>
</dbReference>
<keyword evidence="7" id="KW-1185">Reference proteome</keyword>
<dbReference type="PROSITE" id="PS50045">
    <property type="entry name" value="SIGMA54_INTERACT_4"/>
    <property type="match status" value="1"/>
</dbReference>
<evidence type="ECO:0000259" key="5">
    <source>
        <dbReference type="PROSITE" id="PS50045"/>
    </source>
</evidence>
<evidence type="ECO:0000256" key="1">
    <source>
        <dbReference type="ARBA" id="ARBA00022741"/>
    </source>
</evidence>
<keyword evidence="3" id="KW-0805">Transcription regulation</keyword>
<dbReference type="Gene3D" id="3.30.450.40">
    <property type="match status" value="1"/>
</dbReference>
<dbReference type="Pfam" id="PF25601">
    <property type="entry name" value="AAA_lid_14"/>
    <property type="match status" value="1"/>
</dbReference>
<comment type="caution">
    <text evidence="6">The sequence shown here is derived from an EMBL/GenBank/DDBJ whole genome shotgun (WGS) entry which is preliminary data.</text>
</comment>
<dbReference type="Proteomes" id="UP000316747">
    <property type="component" value="Unassembled WGS sequence"/>
</dbReference>
<evidence type="ECO:0000256" key="4">
    <source>
        <dbReference type="ARBA" id="ARBA00023163"/>
    </source>
</evidence>
<dbReference type="OrthoDB" id="5496274at2"/>
<dbReference type="PRINTS" id="PR01590">
    <property type="entry name" value="HTHFIS"/>
</dbReference>
<dbReference type="Gene3D" id="3.40.50.300">
    <property type="entry name" value="P-loop containing nucleotide triphosphate hydrolases"/>
    <property type="match status" value="1"/>
</dbReference>
<dbReference type="GO" id="GO:0006355">
    <property type="term" value="P:regulation of DNA-templated transcription"/>
    <property type="evidence" value="ECO:0007669"/>
    <property type="project" value="InterPro"/>
</dbReference>
<dbReference type="GO" id="GO:0005524">
    <property type="term" value="F:ATP binding"/>
    <property type="evidence" value="ECO:0007669"/>
    <property type="project" value="UniProtKB-KW"/>
</dbReference>
<dbReference type="PANTHER" id="PTHR32071:SF122">
    <property type="entry name" value="SIGMA FACTOR"/>
    <property type="match status" value="1"/>
</dbReference>
<keyword evidence="2" id="KW-0067">ATP-binding</keyword>
<dbReference type="SUPFAM" id="SSF46689">
    <property type="entry name" value="Homeodomain-like"/>
    <property type="match status" value="1"/>
</dbReference>
<evidence type="ECO:0000256" key="2">
    <source>
        <dbReference type="ARBA" id="ARBA00022840"/>
    </source>
</evidence>
<dbReference type="InterPro" id="IPR058031">
    <property type="entry name" value="AAA_lid_NorR"/>
</dbReference>
<gene>
    <name evidence="6" type="ORF">FBY41_3777</name>
</gene>
<accession>A0A543HJE0</accession>
<dbReference type="RefSeq" id="WP_141845843.1">
    <property type="nucleotide sequence ID" value="NZ_VFPM01000003.1"/>
</dbReference>
<dbReference type="SUPFAM" id="SSF52540">
    <property type="entry name" value="P-loop containing nucleoside triphosphate hydrolases"/>
    <property type="match status" value="1"/>
</dbReference>
<dbReference type="InterPro" id="IPR009057">
    <property type="entry name" value="Homeodomain-like_sf"/>
</dbReference>
<name>A0A543HJE0_9MICO</name>
<keyword evidence="4" id="KW-0804">Transcription</keyword>
<evidence type="ECO:0000313" key="6">
    <source>
        <dbReference type="EMBL" id="TQM58410.1"/>
    </source>
</evidence>
<dbReference type="EMBL" id="VFPM01000003">
    <property type="protein sequence ID" value="TQM58410.1"/>
    <property type="molecule type" value="Genomic_DNA"/>
</dbReference>
<organism evidence="6 7">
    <name type="scientific">Humibacillus xanthopallidus</name>
    <dbReference type="NCBI Taxonomy" id="412689"/>
    <lineage>
        <taxon>Bacteria</taxon>
        <taxon>Bacillati</taxon>
        <taxon>Actinomycetota</taxon>
        <taxon>Actinomycetes</taxon>
        <taxon>Micrococcales</taxon>
        <taxon>Intrasporangiaceae</taxon>
        <taxon>Humibacillus</taxon>
    </lineage>
</organism>
<dbReference type="GO" id="GO:0043565">
    <property type="term" value="F:sequence-specific DNA binding"/>
    <property type="evidence" value="ECO:0007669"/>
    <property type="project" value="InterPro"/>
</dbReference>